<dbReference type="RefSeq" id="XP_001805189.1">
    <property type="nucleotide sequence ID" value="XM_001805137.1"/>
</dbReference>
<name>Q0TZK7_PHANO</name>
<evidence type="ECO:0000313" key="3">
    <source>
        <dbReference type="Proteomes" id="UP000001055"/>
    </source>
</evidence>
<reference evidence="3" key="1">
    <citation type="journal article" date="2007" name="Plant Cell">
        <title>Dothideomycete-plant interactions illuminated by genome sequencing and EST analysis of the wheat pathogen Stagonospora nodorum.</title>
        <authorList>
            <person name="Hane J.K."/>
            <person name="Lowe R.G."/>
            <person name="Solomon P.S."/>
            <person name="Tan K.C."/>
            <person name="Schoch C.L."/>
            <person name="Spatafora J.W."/>
            <person name="Crous P.W."/>
            <person name="Kodira C."/>
            <person name="Birren B.W."/>
            <person name="Galagan J.E."/>
            <person name="Torriani S.F."/>
            <person name="McDonald B.A."/>
            <person name="Oliver R.P."/>
        </authorList>
    </citation>
    <scope>NUCLEOTIDE SEQUENCE [LARGE SCALE GENOMIC DNA]</scope>
    <source>
        <strain evidence="3">SN15 / ATCC MYA-4574 / FGSC 10173</strain>
    </source>
</reference>
<dbReference type="KEGG" id="pno:SNOG_15025"/>
<proteinExistence type="predicted"/>
<dbReference type="Proteomes" id="UP000001055">
    <property type="component" value="Unassembled WGS sequence"/>
</dbReference>
<sequence>MPFPMPPFDMDMVWTGCACTEYIPWGAGAAELAGQSGERRVVEQLRWEPMGAGRYDSRTAGAGGAFGGGRRWWSVVGRRSSQRAGVVSAATGARCKIPKFQRAGPSSEQDSWTGELAVGPRANVKPQFGGSDSKQQQQQQ</sequence>
<gene>
    <name evidence="2" type="ORF">SNOG_15025</name>
</gene>
<organism evidence="2 3">
    <name type="scientific">Phaeosphaeria nodorum (strain SN15 / ATCC MYA-4574 / FGSC 10173)</name>
    <name type="common">Glume blotch fungus</name>
    <name type="synonym">Parastagonospora nodorum</name>
    <dbReference type="NCBI Taxonomy" id="321614"/>
    <lineage>
        <taxon>Eukaryota</taxon>
        <taxon>Fungi</taxon>
        <taxon>Dikarya</taxon>
        <taxon>Ascomycota</taxon>
        <taxon>Pezizomycotina</taxon>
        <taxon>Dothideomycetes</taxon>
        <taxon>Pleosporomycetidae</taxon>
        <taxon>Pleosporales</taxon>
        <taxon>Pleosporineae</taxon>
        <taxon>Phaeosphaeriaceae</taxon>
        <taxon>Parastagonospora</taxon>
    </lineage>
</organism>
<dbReference type="GeneID" id="5982117"/>
<dbReference type="HOGENOM" id="CLU_1835857_0_0_1"/>
<evidence type="ECO:0000313" key="2">
    <source>
        <dbReference type="EMBL" id="EAT77568.1"/>
    </source>
</evidence>
<dbReference type="EMBL" id="CH445359">
    <property type="protein sequence ID" value="EAT77568.1"/>
    <property type="molecule type" value="Genomic_DNA"/>
</dbReference>
<dbReference type="AlphaFoldDB" id="Q0TZK7"/>
<feature type="region of interest" description="Disordered" evidence="1">
    <location>
        <begin position="98"/>
        <end position="140"/>
    </location>
</feature>
<evidence type="ECO:0000256" key="1">
    <source>
        <dbReference type="SAM" id="MobiDB-lite"/>
    </source>
</evidence>
<protein>
    <submittedName>
        <fullName evidence="2">Uncharacterized protein</fullName>
    </submittedName>
</protein>
<dbReference type="InParanoid" id="Q0TZK7"/>
<accession>Q0TZK7</accession>